<protein>
    <submittedName>
        <fullName evidence="2">Uncharacterized protein</fullName>
    </submittedName>
</protein>
<reference evidence="2" key="1">
    <citation type="journal article" date="2014" name="Int. J. Syst. Evol. Microbiol.">
        <title>Complete genome sequence of Corynebacterium casei LMG S-19264T (=DSM 44701T), isolated from a smear-ripened cheese.</title>
        <authorList>
            <consortium name="US DOE Joint Genome Institute (JGI-PGF)"/>
            <person name="Walter F."/>
            <person name="Albersmeier A."/>
            <person name="Kalinowski J."/>
            <person name="Ruckert C."/>
        </authorList>
    </citation>
    <scope>NUCLEOTIDE SEQUENCE [LARGE SCALE GENOMIC DNA]</scope>
    <source>
        <strain evidence="2">NBRC 112888</strain>
    </source>
</reference>
<organism evidence="2 6">
    <name type="scientific">Halobaculum halobium</name>
    <dbReference type="NCBI Taxonomy" id="3032281"/>
    <lineage>
        <taxon>Archaea</taxon>
        <taxon>Methanobacteriati</taxon>
        <taxon>Methanobacteriota</taxon>
        <taxon>Stenosarchaea group</taxon>
        <taxon>Halobacteria</taxon>
        <taxon>Halobacteriales</taxon>
        <taxon>Haloferacaceae</taxon>
        <taxon>Halobaculum</taxon>
    </lineage>
</organism>
<reference evidence="2" key="3">
    <citation type="submission" date="2024-09" db="EMBL/GenBank/DDBJ databases">
        <authorList>
            <person name="Sun Q."/>
        </authorList>
    </citation>
    <scope>NUCLEOTIDE SEQUENCE</scope>
    <source>
        <strain evidence="2">NBRC 112888</strain>
    </source>
</reference>
<evidence type="ECO:0000313" key="5">
    <source>
        <dbReference type="EMBL" id="MFC6787956.1"/>
    </source>
</evidence>
<gene>
    <name evidence="1" type="ORF">ACFQFD_03460</name>
    <name evidence="2" type="ORF">ACFQFD_03995</name>
    <name evidence="3" type="ORF">ACFQFD_18300</name>
    <name evidence="4" type="ORF">ACFQFD_18505</name>
    <name evidence="5" type="ORF">ACFQFD_18700</name>
</gene>
<name>A0ABD5T7F5_9EURY</name>
<reference evidence="6" key="2">
    <citation type="journal article" date="2019" name="Int. J. Syst. Evol. Microbiol.">
        <title>The Global Catalogue of Microorganisms (GCM) 10K type strain sequencing project: providing services to taxonomists for standard genome sequencing and annotation.</title>
        <authorList>
            <consortium name="The Broad Institute Genomics Platform"/>
            <consortium name="The Broad Institute Genome Sequencing Center for Infectious Disease"/>
            <person name="Wu L."/>
            <person name="Ma J."/>
        </authorList>
    </citation>
    <scope>NUCLEOTIDE SEQUENCE [LARGE SCALE GENOMIC DNA]</scope>
    <source>
        <strain evidence="6">SYNS20</strain>
    </source>
</reference>
<evidence type="ECO:0000313" key="4">
    <source>
        <dbReference type="EMBL" id="MFC6787917.1"/>
    </source>
</evidence>
<evidence type="ECO:0000313" key="2">
    <source>
        <dbReference type="EMBL" id="MFC6785164.1"/>
    </source>
</evidence>
<dbReference type="AlphaFoldDB" id="A0ABD5T7F5"/>
<sequence length="103" mass="11584">MTDDHNAGGSQLALDDHYCPSHESLRAAITPSETGKCLRLESPHGTLSWVLQSANGNMWRVAEFNNQWKKTSIGFAINRVNSNGRWNWSYVPLSDIEVEPWAI</sequence>
<evidence type="ECO:0000313" key="3">
    <source>
        <dbReference type="EMBL" id="MFC6787876.1"/>
    </source>
</evidence>
<dbReference type="EMBL" id="JBHSWX010000012">
    <property type="protein sequence ID" value="MFC6787956.1"/>
    <property type="molecule type" value="Genomic_DNA"/>
</dbReference>
<dbReference type="EMBL" id="JBHSWX010000012">
    <property type="protein sequence ID" value="MFC6785164.1"/>
    <property type="molecule type" value="Genomic_DNA"/>
</dbReference>
<evidence type="ECO:0000313" key="1">
    <source>
        <dbReference type="EMBL" id="MFC6785069.1"/>
    </source>
</evidence>
<dbReference type="EMBL" id="JBHSWX010000012">
    <property type="protein sequence ID" value="MFC6787876.1"/>
    <property type="molecule type" value="Genomic_DNA"/>
</dbReference>
<proteinExistence type="predicted"/>
<dbReference type="EMBL" id="JBHSWX010000012">
    <property type="protein sequence ID" value="MFC6787917.1"/>
    <property type="molecule type" value="Genomic_DNA"/>
</dbReference>
<comment type="caution">
    <text evidence="2">The sequence shown here is derived from an EMBL/GenBank/DDBJ whole genome shotgun (WGS) entry which is preliminary data.</text>
</comment>
<keyword evidence="6" id="KW-1185">Reference proteome</keyword>
<dbReference type="Proteomes" id="UP001596443">
    <property type="component" value="Unassembled WGS sequence"/>
</dbReference>
<accession>A0ABD5T7F5</accession>
<evidence type="ECO:0000313" key="6">
    <source>
        <dbReference type="Proteomes" id="UP001596443"/>
    </source>
</evidence>
<dbReference type="RefSeq" id="WP_284062008.1">
    <property type="nucleotide sequence ID" value="NZ_CP126158.1"/>
</dbReference>
<dbReference type="EMBL" id="JBHSWX010000011">
    <property type="protein sequence ID" value="MFC6785069.1"/>
    <property type="molecule type" value="Genomic_DNA"/>
</dbReference>
<dbReference type="GeneID" id="81211100"/>